<keyword evidence="11" id="KW-1185">Reference proteome</keyword>
<feature type="domain" description="ABC3 transporter permease C-terminal" evidence="8">
    <location>
        <begin position="281"/>
        <end position="403"/>
    </location>
</feature>
<dbReference type="InterPro" id="IPR025857">
    <property type="entry name" value="MacB_PCD"/>
</dbReference>
<evidence type="ECO:0000256" key="1">
    <source>
        <dbReference type="ARBA" id="ARBA00004651"/>
    </source>
</evidence>
<keyword evidence="5 7" id="KW-1133">Transmembrane helix</keyword>
<evidence type="ECO:0000256" key="4">
    <source>
        <dbReference type="ARBA" id="ARBA00022692"/>
    </source>
</evidence>
<dbReference type="Proteomes" id="UP000308271">
    <property type="component" value="Unassembled WGS sequence"/>
</dbReference>
<dbReference type="Pfam" id="PF02687">
    <property type="entry name" value="FtsX"/>
    <property type="match status" value="1"/>
</dbReference>
<dbReference type="RefSeq" id="WP_139457706.1">
    <property type="nucleotide sequence ID" value="NZ_VDCH01000032.1"/>
</dbReference>
<comment type="subcellular location">
    <subcellularLocation>
        <location evidence="1">Cell membrane</location>
        <topology evidence="1">Multi-pass membrane protein</topology>
    </subcellularLocation>
</comment>
<comment type="caution">
    <text evidence="10">The sequence shown here is derived from an EMBL/GenBank/DDBJ whole genome shotgun (WGS) entry which is preliminary data.</text>
</comment>
<organism evidence="10 11">
    <name type="scientific">Chlorobaculum thiosulfatiphilum</name>
    <name type="common">Chlorobium limicola f.sp. thiosulfatophilum</name>
    <dbReference type="NCBI Taxonomy" id="115852"/>
    <lineage>
        <taxon>Bacteria</taxon>
        <taxon>Pseudomonadati</taxon>
        <taxon>Chlorobiota</taxon>
        <taxon>Chlorobiia</taxon>
        <taxon>Chlorobiales</taxon>
        <taxon>Chlorobiaceae</taxon>
        <taxon>Chlorobaculum</taxon>
    </lineage>
</organism>
<gene>
    <name evidence="10" type="ORF">FGF66_11095</name>
</gene>
<sequence length="416" mass="45179">MKAGIWIAQRYSFARKRFRVINIISGISLAGIVVGVSTLLVVMSVLNGFQKLARDLFVTVEGPVQIAPARGRSLVVSDSLLAAIRNIEGIQTAQPFAEGQVIITASGKSELIMVRGLTAEAQRYLMQTTSNRQPYFSEGGISAGNLLAERLRLYPGQSVRLFSPELISAGLQALSQPELMPVLSMSDARVQSSFSLQKVFDDRYVLAPVEMAQSILLFGRGRYSGIDIQGRTGVSDEALEARLRQWIAANGLAQELRVLTLEERHRDMFAVMQLEKWASFAVLMLVILVALLSLAGSLAMTVIDKRHELFYLRCLGLERPQFMTIFIVEGGLTGLAGTALGSLVAWMACTAQELWGIVQLPSKSAFIISAYPVSMKAGDFLAVGVAAILFTLLVSLYPAGKAAAIATSRSLESKME</sequence>
<keyword evidence="4 7" id="KW-0812">Transmembrane</keyword>
<accession>A0A5C4S0V9</accession>
<reference evidence="10 11" key="1">
    <citation type="submission" date="2019-05" db="EMBL/GenBank/DDBJ databases">
        <title>Draft Whole-Genome sequence of the green sulfur bacterium Chlorobaculum thiosulfatiphilum DSM 249.</title>
        <authorList>
            <person name="Meyer T.E."/>
            <person name="Kyndt J.A."/>
        </authorList>
    </citation>
    <scope>NUCLEOTIDE SEQUENCE [LARGE SCALE GENOMIC DNA]</scope>
    <source>
        <strain evidence="10 11">DSM 249</strain>
    </source>
</reference>
<dbReference type="InterPro" id="IPR003838">
    <property type="entry name" value="ABC3_permease_C"/>
</dbReference>
<feature type="transmembrane region" description="Helical" evidence="7">
    <location>
        <begin position="380"/>
        <end position="400"/>
    </location>
</feature>
<evidence type="ECO:0000256" key="3">
    <source>
        <dbReference type="ARBA" id="ARBA00022475"/>
    </source>
</evidence>
<dbReference type="PANTHER" id="PTHR30489:SF0">
    <property type="entry name" value="LIPOPROTEIN-RELEASING SYSTEM TRANSMEMBRANE PROTEIN LOLE"/>
    <property type="match status" value="1"/>
</dbReference>
<evidence type="ECO:0000313" key="11">
    <source>
        <dbReference type="Proteomes" id="UP000308271"/>
    </source>
</evidence>
<dbReference type="PANTHER" id="PTHR30489">
    <property type="entry name" value="LIPOPROTEIN-RELEASING SYSTEM TRANSMEMBRANE PROTEIN LOLE"/>
    <property type="match status" value="1"/>
</dbReference>
<dbReference type="AlphaFoldDB" id="A0A5C4S0V9"/>
<dbReference type="Pfam" id="PF12704">
    <property type="entry name" value="MacB_PCD"/>
    <property type="match status" value="1"/>
</dbReference>
<dbReference type="GO" id="GO:0044874">
    <property type="term" value="P:lipoprotein localization to outer membrane"/>
    <property type="evidence" value="ECO:0007669"/>
    <property type="project" value="TreeGrafter"/>
</dbReference>
<dbReference type="EMBL" id="VDCH01000032">
    <property type="protein sequence ID" value="TNJ37143.1"/>
    <property type="molecule type" value="Genomic_DNA"/>
</dbReference>
<keyword evidence="3" id="KW-1003">Cell membrane</keyword>
<evidence type="ECO:0000256" key="2">
    <source>
        <dbReference type="ARBA" id="ARBA00005236"/>
    </source>
</evidence>
<feature type="transmembrane region" description="Helical" evidence="7">
    <location>
        <begin position="277"/>
        <end position="303"/>
    </location>
</feature>
<evidence type="ECO:0000259" key="8">
    <source>
        <dbReference type="Pfam" id="PF02687"/>
    </source>
</evidence>
<dbReference type="GO" id="GO:0098797">
    <property type="term" value="C:plasma membrane protein complex"/>
    <property type="evidence" value="ECO:0007669"/>
    <property type="project" value="TreeGrafter"/>
</dbReference>
<evidence type="ECO:0000256" key="7">
    <source>
        <dbReference type="SAM" id="Phobius"/>
    </source>
</evidence>
<comment type="similarity">
    <text evidence="2">Belongs to the ABC-4 integral membrane protein family. LolC/E subfamily.</text>
</comment>
<evidence type="ECO:0000256" key="5">
    <source>
        <dbReference type="ARBA" id="ARBA00022989"/>
    </source>
</evidence>
<evidence type="ECO:0000313" key="10">
    <source>
        <dbReference type="EMBL" id="TNJ37143.1"/>
    </source>
</evidence>
<evidence type="ECO:0000256" key="6">
    <source>
        <dbReference type="ARBA" id="ARBA00023136"/>
    </source>
</evidence>
<proteinExistence type="inferred from homology"/>
<feature type="transmembrane region" description="Helical" evidence="7">
    <location>
        <begin position="324"/>
        <end position="348"/>
    </location>
</feature>
<keyword evidence="6 7" id="KW-0472">Membrane</keyword>
<name>A0A5C4S0V9_CHLTI</name>
<dbReference type="InterPro" id="IPR051447">
    <property type="entry name" value="Lipoprotein-release_system"/>
</dbReference>
<protein>
    <submittedName>
        <fullName evidence="10">ABC transporter permease</fullName>
    </submittedName>
</protein>
<feature type="transmembrane region" description="Helical" evidence="7">
    <location>
        <begin position="20"/>
        <end position="46"/>
    </location>
</feature>
<dbReference type="OrthoDB" id="1522724at2"/>
<evidence type="ECO:0000259" key="9">
    <source>
        <dbReference type="Pfam" id="PF12704"/>
    </source>
</evidence>
<feature type="domain" description="MacB-like periplasmic core" evidence="9">
    <location>
        <begin position="25"/>
        <end position="245"/>
    </location>
</feature>